<feature type="domain" description="HTH myb-type" evidence="9">
    <location>
        <begin position="58"/>
        <end position="110"/>
    </location>
</feature>
<feature type="region of interest" description="Disordered" evidence="7">
    <location>
        <begin position="263"/>
        <end position="282"/>
    </location>
</feature>
<name>A0A811RSW0_9POAL</name>
<dbReference type="Gene3D" id="1.10.10.60">
    <property type="entry name" value="Homeodomain-like"/>
    <property type="match status" value="2"/>
</dbReference>
<evidence type="ECO:0000313" key="10">
    <source>
        <dbReference type="EMBL" id="CAD6273060.1"/>
    </source>
</evidence>
<organism evidence="10 11">
    <name type="scientific">Miscanthus lutarioriparius</name>
    <dbReference type="NCBI Taxonomy" id="422564"/>
    <lineage>
        <taxon>Eukaryota</taxon>
        <taxon>Viridiplantae</taxon>
        <taxon>Streptophyta</taxon>
        <taxon>Embryophyta</taxon>
        <taxon>Tracheophyta</taxon>
        <taxon>Spermatophyta</taxon>
        <taxon>Magnoliopsida</taxon>
        <taxon>Liliopsida</taxon>
        <taxon>Poales</taxon>
        <taxon>Poaceae</taxon>
        <taxon>PACMAD clade</taxon>
        <taxon>Panicoideae</taxon>
        <taxon>Andropogonodae</taxon>
        <taxon>Andropogoneae</taxon>
        <taxon>Saccharinae</taxon>
        <taxon>Miscanthus</taxon>
    </lineage>
</organism>
<evidence type="ECO:0000256" key="5">
    <source>
        <dbReference type="ARBA" id="ARBA00023163"/>
    </source>
</evidence>
<dbReference type="Proteomes" id="UP000604825">
    <property type="component" value="Unassembled WGS sequence"/>
</dbReference>
<feature type="region of interest" description="Disordered" evidence="7">
    <location>
        <begin position="299"/>
        <end position="320"/>
    </location>
</feature>
<dbReference type="InterPro" id="IPR044676">
    <property type="entry name" value="EOBI/EOBII-like_plant"/>
</dbReference>
<evidence type="ECO:0000256" key="6">
    <source>
        <dbReference type="ARBA" id="ARBA00023242"/>
    </source>
</evidence>
<dbReference type="AlphaFoldDB" id="A0A811RSW0"/>
<dbReference type="PROSITE" id="PS50090">
    <property type="entry name" value="MYB_LIKE"/>
    <property type="match status" value="2"/>
</dbReference>
<dbReference type="Pfam" id="PF00249">
    <property type="entry name" value="Myb_DNA-binding"/>
    <property type="match status" value="2"/>
</dbReference>
<evidence type="ECO:0000313" key="11">
    <source>
        <dbReference type="Proteomes" id="UP000604825"/>
    </source>
</evidence>
<keyword evidence="3" id="KW-0805">Transcription regulation</keyword>
<dbReference type="InterPro" id="IPR017930">
    <property type="entry name" value="Myb_dom"/>
</dbReference>
<dbReference type="GO" id="GO:0003700">
    <property type="term" value="F:DNA-binding transcription factor activity"/>
    <property type="evidence" value="ECO:0007669"/>
    <property type="project" value="InterPro"/>
</dbReference>
<keyword evidence="11" id="KW-1185">Reference proteome</keyword>
<dbReference type="EMBL" id="CAJGYO010000016">
    <property type="protein sequence ID" value="CAD6273060.1"/>
    <property type="molecule type" value="Genomic_DNA"/>
</dbReference>
<dbReference type="InterPro" id="IPR009057">
    <property type="entry name" value="Homeodomain-like_sf"/>
</dbReference>
<evidence type="ECO:0000256" key="3">
    <source>
        <dbReference type="ARBA" id="ARBA00023015"/>
    </source>
</evidence>
<feature type="domain" description="Myb-like" evidence="8">
    <location>
        <begin position="58"/>
        <end position="110"/>
    </location>
</feature>
<keyword evidence="5" id="KW-0804">Transcription</keyword>
<feature type="domain" description="HTH myb-type" evidence="9">
    <location>
        <begin position="111"/>
        <end position="165"/>
    </location>
</feature>
<evidence type="ECO:0000256" key="2">
    <source>
        <dbReference type="ARBA" id="ARBA00022737"/>
    </source>
</evidence>
<comment type="caution">
    <text evidence="10">The sequence shown here is derived from an EMBL/GenBank/DDBJ whole genome shotgun (WGS) entry which is preliminary data.</text>
</comment>
<sequence length="375" mass="40528">MDDMDMAMALVAGMEDLDQVMLAMSPGSSATYSAPATAAAPAAADGGSSKDDEAAAAATDLRRDPWTVDEDILLVNYIAAHGEGRWNSLARSAGLKRTGKSCRLRWLNYLRPDVRRGNITAKEQLLILDLHSRWGNRWSKIAQHLPGRTDNEIKNYWRTRVQKHARHLRCDVKSASFRHVVRHVWMPRLRERVQADAGYGGIQAPPAAPLAVQAAPATTTASAPPACYNYYGSQHLVQQQGEAAASEADHHHHQYYSEPAGQMAATATALSPDDASSMLRPSSLTADDASHYTGATYTSAASAATPSNDQSCRPTTTDDDNVFTGTTWSELLATATGGADNDSSSMSMIDLLDFGFGDLEDGLWSLDDLCLQQLC</sequence>
<dbReference type="InterPro" id="IPR001005">
    <property type="entry name" value="SANT/Myb"/>
</dbReference>
<evidence type="ECO:0000259" key="9">
    <source>
        <dbReference type="PROSITE" id="PS51294"/>
    </source>
</evidence>
<dbReference type="GO" id="GO:0043565">
    <property type="term" value="F:sequence-specific DNA binding"/>
    <property type="evidence" value="ECO:0007669"/>
    <property type="project" value="InterPro"/>
</dbReference>
<evidence type="ECO:0000256" key="4">
    <source>
        <dbReference type="ARBA" id="ARBA00023125"/>
    </source>
</evidence>
<keyword evidence="4" id="KW-0238">DNA-binding</keyword>
<comment type="subcellular location">
    <subcellularLocation>
        <location evidence="1">Nucleus</location>
    </subcellularLocation>
</comment>
<dbReference type="CDD" id="cd00167">
    <property type="entry name" value="SANT"/>
    <property type="match status" value="2"/>
</dbReference>
<reference evidence="10" key="1">
    <citation type="submission" date="2020-10" db="EMBL/GenBank/DDBJ databases">
        <authorList>
            <person name="Han B."/>
            <person name="Lu T."/>
            <person name="Zhao Q."/>
            <person name="Huang X."/>
            <person name="Zhao Y."/>
        </authorList>
    </citation>
    <scope>NUCLEOTIDE SEQUENCE</scope>
</reference>
<dbReference type="PROSITE" id="PS51294">
    <property type="entry name" value="HTH_MYB"/>
    <property type="match status" value="2"/>
</dbReference>
<evidence type="ECO:0000256" key="1">
    <source>
        <dbReference type="ARBA" id="ARBA00004123"/>
    </source>
</evidence>
<dbReference type="GO" id="GO:0005634">
    <property type="term" value="C:nucleus"/>
    <property type="evidence" value="ECO:0007669"/>
    <property type="project" value="UniProtKB-SubCell"/>
</dbReference>
<dbReference type="SMART" id="SM00717">
    <property type="entry name" value="SANT"/>
    <property type="match status" value="2"/>
</dbReference>
<dbReference type="FunFam" id="1.10.10.60:FF:000107">
    <property type="entry name" value="MYB transcription factor"/>
    <property type="match status" value="1"/>
</dbReference>
<dbReference type="OrthoDB" id="2143914at2759"/>
<dbReference type="PANTHER" id="PTHR45675">
    <property type="entry name" value="MYB TRANSCRIPTION FACTOR-RELATED-RELATED"/>
    <property type="match status" value="1"/>
</dbReference>
<proteinExistence type="predicted"/>
<dbReference type="PANTHER" id="PTHR45675:SF128">
    <property type="entry name" value="MYB DNA-BINDING DOMAIN SUPERFAMILY PROTEIN-RELATED"/>
    <property type="match status" value="1"/>
</dbReference>
<accession>A0A811RSW0</accession>
<dbReference type="SUPFAM" id="SSF46689">
    <property type="entry name" value="Homeodomain-like"/>
    <property type="match status" value="1"/>
</dbReference>
<protein>
    <submittedName>
        <fullName evidence="10">Uncharacterized protein</fullName>
    </submittedName>
</protein>
<gene>
    <name evidence="10" type="ORF">NCGR_LOCUS56328</name>
</gene>
<dbReference type="FunFam" id="1.10.10.60:FF:000011">
    <property type="entry name" value="Myb transcription factor"/>
    <property type="match status" value="1"/>
</dbReference>
<evidence type="ECO:0000259" key="8">
    <source>
        <dbReference type="PROSITE" id="PS50090"/>
    </source>
</evidence>
<feature type="domain" description="Myb-like" evidence="8">
    <location>
        <begin position="111"/>
        <end position="161"/>
    </location>
</feature>
<keyword evidence="6" id="KW-0539">Nucleus</keyword>
<evidence type="ECO:0000256" key="7">
    <source>
        <dbReference type="SAM" id="MobiDB-lite"/>
    </source>
</evidence>
<keyword evidence="2" id="KW-0677">Repeat</keyword>